<dbReference type="InterPro" id="IPR018247">
    <property type="entry name" value="EF_Hand_1_Ca_BS"/>
</dbReference>
<protein>
    <submittedName>
        <fullName evidence="1">Uncharacterized protein</fullName>
    </submittedName>
</protein>
<sequence length="113" mass="12680">MYFSRHNNQTGVKLAMRAVLQAVQNLTGIRSARLTVPRLECEPTCTFLADGTHGDLCQRYTVFVPENDDDDDDDDDTEHTVTADEFDQLANELGVVLENGCWDFGELVVVKQD</sequence>
<evidence type="ECO:0000313" key="2">
    <source>
        <dbReference type="Proteomes" id="UP001324427"/>
    </source>
</evidence>
<dbReference type="EMBL" id="JAVFHQ010000010">
    <property type="protein sequence ID" value="KAK4547599.1"/>
    <property type="molecule type" value="Genomic_DNA"/>
</dbReference>
<evidence type="ECO:0000313" key="1">
    <source>
        <dbReference type="EMBL" id="KAK4547599.1"/>
    </source>
</evidence>
<reference evidence="1 2" key="1">
    <citation type="submission" date="2021-11" db="EMBL/GenBank/DDBJ databases">
        <title>Black yeast isolated from Biological Soil Crust.</title>
        <authorList>
            <person name="Kurbessoian T."/>
        </authorList>
    </citation>
    <scope>NUCLEOTIDE SEQUENCE [LARGE SCALE GENOMIC DNA]</scope>
    <source>
        <strain evidence="1 2">CCFEE 5522</strain>
    </source>
</reference>
<dbReference type="PROSITE" id="PS00018">
    <property type="entry name" value="EF_HAND_1"/>
    <property type="match status" value="1"/>
</dbReference>
<dbReference type="Proteomes" id="UP001324427">
    <property type="component" value="Unassembled WGS sequence"/>
</dbReference>
<accession>A0AAV9JQG7</accession>
<comment type="caution">
    <text evidence="1">The sequence shown here is derived from an EMBL/GenBank/DDBJ whole genome shotgun (WGS) entry which is preliminary data.</text>
</comment>
<gene>
    <name evidence="1" type="ORF">LTR36_000556</name>
</gene>
<proteinExistence type="predicted"/>
<keyword evidence="2" id="KW-1185">Reference proteome</keyword>
<dbReference type="AlphaFoldDB" id="A0AAV9JQG7"/>
<organism evidence="1 2">
    <name type="scientific">Oleoguttula mirabilis</name>
    <dbReference type="NCBI Taxonomy" id="1507867"/>
    <lineage>
        <taxon>Eukaryota</taxon>
        <taxon>Fungi</taxon>
        <taxon>Dikarya</taxon>
        <taxon>Ascomycota</taxon>
        <taxon>Pezizomycotina</taxon>
        <taxon>Dothideomycetes</taxon>
        <taxon>Dothideomycetidae</taxon>
        <taxon>Mycosphaerellales</taxon>
        <taxon>Teratosphaeriaceae</taxon>
        <taxon>Oleoguttula</taxon>
    </lineage>
</organism>
<name>A0AAV9JQG7_9PEZI</name>